<feature type="repeat" description="TPR" evidence="8">
    <location>
        <begin position="595"/>
        <end position="628"/>
    </location>
</feature>
<organism evidence="11 12">
    <name type="scientific">Didymodactylos carnosus</name>
    <dbReference type="NCBI Taxonomy" id="1234261"/>
    <lineage>
        <taxon>Eukaryota</taxon>
        <taxon>Metazoa</taxon>
        <taxon>Spiralia</taxon>
        <taxon>Gnathifera</taxon>
        <taxon>Rotifera</taxon>
        <taxon>Eurotatoria</taxon>
        <taxon>Bdelloidea</taxon>
        <taxon>Philodinida</taxon>
        <taxon>Philodinidae</taxon>
        <taxon>Didymodactylos</taxon>
    </lineage>
</organism>
<dbReference type="AlphaFoldDB" id="A0A8S2PHZ9"/>
<dbReference type="InterPro" id="IPR000768">
    <property type="entry name" value="ART"/>
</dbReference>
<evidence type="ECO:0000256" key="7">
    <source>
        <dbReference type="ARBA" id="ARBA00047597"/>
    </source>
</evidence>
<dbReference type="GO" id="GO:0016779">
    <property type="term" value="F:nucleotidyltransferase activity"/>
    <property type="evidence" value="ECO:0007669"/>
    <property type="project" value="UniProtKB-KW"/>
</dbReference>
<evidence type="ECO:0000256" key="4">
    <source>
        <dbReference type="ARBA" id="ARBA00022695"/>
    </source>
</evidence>
<dbReference type="EC" id="2.4.2.31" evidence="9"/>
<name>A0A8S2PHZ9_9BILA</name>
<evidence type="ECO:0000313" key="11">
    <source>
        <dbReference type="EMBL" id="CAF4049806.1"/>
    </source>
</evidence>
<feature type="repeat" description="TPR" evidence="8">
    <location>
        <begin position="637"/>
        <end position="670"/>
    </location>
</feature>
<keyword evidence="4" id="KW-0548">Nucleotidyltransferase</keyword>
<dbReference type="SUPFAM" id="SSF56399">
    <property type="entry name" value="ADP-ribosylation"/>
    <property type="match status" value="1"/>
</dbReference>
<feature type="repeat" description="TPR" evidence="8">
    <location>
        <begin position="511"/>
        <end position="544"/>
    </location>
</feature>
<dbReference type="InterPro" id="IPR019734">
    <property type="entry name" value="TPR_rpt"/>
</dbReference>
<dbReference type="EMBL" id="CAJNOK010016283">
    <property type="protein sequence ID" value="CAF1242295.1"/>
    <property type="molecule type" value="Genomic_DNA"/>
</dbReference>
<keyword evidence="3 9" id="KW-0808">Transferase</keyword>
<dbReference type="Pfam" id="PF13181">
    <property type="entry name" value="TPR_8"/>
    <property type="match status" value="1"/>
</dbReference>
<dbReference type="PANTHER" id="PTHR45641">
    <property type="entry name" value="TETRATRICOPEPTIDE REPEAT PROTEIN (AFU_ORTHOLOGUE AFUA_6G03870)"/>
    <property type="match status" value="1"/>
</dbReference>
<evidence type="ECO:0000313" key="12">
    <source>
        <dbReference type="Proteomes" id="UP000682733"/>
    </source>
</evidence>
<dbReference type="Gene3D" id="1.25.40.10">
    <property type="entry name" value="Tetratricopeptide repeat domain"/>
    <property type="match status" value="2"/>
</dbReference>
<dbReference type="Proteomes" id="UP000682733">
    <property type="component" value="Unassembled WGS sequence"/>
</dbReference>
<dbReference type="EMBL" id="CAJOBA010037832">
    <property type="protein sequence ID" value="CAF4049806.1"/>
    <property type="molecule type" value="Genomic_DNA"/>
</dbReference>
<evidence type="ECO:0000256" key="3">
    <source>
        <dbReference type="ARBA" id="ARBA00022679"/>
    </source>
</evidence>
<dbReference type="Pfam" id="PF13424">
    <property type="entry name" value="TPR_12"/>
    <property type="match status" value="2"/>
</dbReference>
<dbReference type="SMART" id="SM00028">
    <property type="entry name" value="TPR"/>
    <property type="match status" value="5"/>
</dbReference>
<keyword evidence="6 8" id="KW-0802">TPR repeat</keyword>
<comment type="similarity">
    <text evidence="1 9">Belongs to the Arg-specific ADP-ribosyltransferase family.</text>
</comment>
<comment type="caution">
    <text evidence="11">The sequence shown here is derived from an EMBL/GenBank/DDBJ whole genome shotgun (WGS) entry which is preliminary data.</text>
</comment>
<evidence type="ECO:0000256" key="2">
    <source>
        <dbReference type="ARBA" id="ARBA00022676"/>
    </source>
</evidence>
<protein>
    <recommendedName>
        <fullName evidence="9">NAD(P)(+)--arginine ADP-ribosyltransferase</fullName>
        <ecNumber evidence="9">2.4.2.31</ecNumber>
    </recommendedName>
    <alternativeName>
        <fullName evidence="9">Mono(ADP-ribosyl)transferase</fullName>
    </alternativeName>
</protein>
<dbReference type="InterPro" id="IPR011990">
    <property type="entry name" value="TPR-like_helical_dom_sf"/>
</dbReference>
<keyword evidence="5" id="KW-0677">Repeat</keyword>
<dbReference type="PROSITE" id="PS50005">
    <property type="entry name" value="TPR"/>
    <property type="match status" value="5"/>
</dbReference>
<evidence type="ECO:0000256" key="1">
    <source>
        <dbReference type="ARBA" id="ARBA00009558"/>
    </source>
</evidence>
<evidence type="ECO:0000256" key="5">
    <source>
        <dbReference type="ARBA" id="ARBA00022737"/>
    </source>
</evidence>
<proteinExistence type="inferred from homology"/>
<keyword evidence="9" id="KW-0521">NADP</keyword>
<dbReference type="GO" id="GO:0106274">
    <property type="term" value="F:NAD+-protein-arginine ADP-ribosyltransferase activity"/>
    <property type="evidence" value="ECO:0007669"/>
    <property type="project" value="UniProtKB-EC"/>
</dbReference>
<evidence type="ECO:0000313" key="10">
    <source>
        <dbReference type="EMBL" id="CAF1242295.1"/>
    </source>
</evidence>
<dbReference type="PROSITE" id="PS51996">
    <property type="entry name" value="TR_MART"/>
    <property type="match status" value="1"/>
</dbReference>
<gene>
    <name evidence="10" type="ORF">OVA965_LOCUS25882</name>
    <name evidence="11" type="ORF">TMI583_LOCUS26615</name>
</gene>
<keyword evidence="2 9" id="KW-0328">Glycosyltransferase</keyword>
<dbReference type="PANTHER" id="PTHR45641:SF1">
    <property type="entry name" value="AAA+ ATPASE DOMAIN-CONTAINING PROTEIN"/>
    <property type="match status" value="1"/>
</dbReference>
<feature type="repeat" description="TPR" evidence="8">
    <location>
        <begin position="469"/>
        <end position="502"/>
    </location>
</feature>
<feature type="repeat" description="TPR" evidence="8">
    <location>
        <begin position="553"/>
        <end position="586"/>
    </location>
</feature>
<evidence type="ECO:0000256" key="8">
    <source>
        <dbReference type="PROSITE-ProRule" id="PRU00339"/>
    </source>
</evidence>
<evidence type="ECO:0000256" key="6">
    <source>
        <dbReference type="ARBA" id="ARBA00022803"/>
    </source>
</evidence>
<dbReference type="PROSITE" id="PS50293">
    <property type="entry name" value="TPR_REGION"/>
    <property type="match status" value="2"/>
</dbReference>
<dbReference type="Pfam" id="PF01129">
    <property type="entry name" value="ART"/>
    <property type="match status" value="1"/>
</dbReference>
<keyword evidence="9" id="KW-0520">NAD</keyword>
<sequence>MSTTIDSKPSHSISTSQTTTDCVQTSIYRTNFIEQQNLENFQIVWLDANINKTDDNSQTISRLRATINYLNIFDNVCDCYDYITGVQNEKIFLIVSGSVSQDIVPYTHQMPQIQFIYIYCFDIEKHEQWAMNYDIVRGTYTNMNDICEQLSKDVATSSHQFLSMNILSTNIKEKEINKQEASFMYFQLLTEILTEMGHTDDAKTDMLKQCRLQYIGNDIALNHTDEFDKTYSPNKAIWWYTQHCFLYEILNKALRLDDIDILFKYRFFLSDLHNQIKQLHSEFVQSLPTKNNYSKQKKLTVFRGQGIHIHELGKKIQNNLGGLLSFNSFLSTSINPKVALMFVTNRSDIQSVLFEINADYSSDTKPFRNIKKLSMYNEEDEVLFSIATIFRIESITKLRNPDWKVTLTLTTAEDEQLTHLKDHFRLELGEMLNLHALGALTRLMGKYQHAQQYFTSLIQHNQPTHPDLPRNYHNIGLVFQAKDEYDKALAYHEKALQIESNSLPSNHSSLATTYINIRLVCDQKGEYDKALHYHEKALEIQSNSLPSNHPSLAITYNNVGLVCDGKGEYGKALEYYEKALQIQSNSLPSNHSSVANTYNNVGLVYYGKSGYDKALDYYEKALQIQSNSLPSNHSPLAITYNNVGLVCDEKGEYGKALEYYEKALEIQSNSLPLNHPSLAATYNNIGLV</sequence>
<dbReference type="Gene3D" id="3.90.176.10">
    <property type="entry name" value="Toxin ADP-ribosyltransferase, Chain A, domain 1"/>
    <property type="match status" value="1"/>
</dbReference>
<accession>A0A8S2PHZ9</accession>
<dbReference type="Proteomes" id="UP000677228">
    <property type="component" value="Unassembled WGS sequence"/>
</dbReference>
<comment type="catalytic activity">
    <reaction evidence="7 9">
        <text>L-arginyl-[protein] + NAD(+) = N(omega)-(ADP-D-ribosyl)-L-arginyl-[protein] + nicotinamide + H(+)</text>
        <dbReference type="Rhea" id="RHEA:19149"/>
        <dbReference type="Rhea" id="RHEA-COMP:10532"/>
        <dbReference type="Rhea" id="RHEA-COMP:15087"/>
        <dbReference type="ChEBI" id="CHEBI:15378"/>
        <dbReference type="ChEBI" id="CHEBI:17154"/>
        <dbReference type="ChEBI" id="CHEBI:29965"/>
        <dbReference type="ChEBI" id="CHEBI:57540"/>
        <dbReference type="ChEBI" id="CHEBI:142554"/>
        <dbReference type="EC" id="2.4.2.31"/>
    </reaction>
</comment>
<reference evidence="11" key="1">
    <citation type="submission" date="2021-02" db="EMBL/GenBank/DDBJ databases">
        <authorList>
            <person name="Nowell W R."/>
        </authorList>
    </citation>
    <scope>NUCLEOTIDE SEQUENCE</scope>
</reference>
<evidence type="ECO:0000256" key="9">
    <source>
        <dbReference type="RuleBase" id="RU361228"/>
    </source>
</evidence>
<dbReference type="SUPFAM" id="SSF48452">
    <property type="entry name" value="TPR-like"/>
    <property type="match status" value="1"/>
</dbReference>